<gene>
    <name evidence="7" type="ORF">Adt_04279</name>
</gene>
<evidence type="ECO:0000256" key="2">
    <source>
        <dbReference type="ARBA" id="ARBA00022729"/>
    </source>
</evidence>
<evidence type="ECO:0000256" key="1">
    <source>
        <dbReference type="ARBA" id="ARBA00008668"/>
    </source>
</evidence>
<dbReference type="AlphaFoldDB" id="A0ABD1W0W6"/>
<protein>
    <submittedName>
        <fullName evidence="7">GDSL esterase/lipase</fullName>
    </submittedName>
</protein>
<dbReference type="Proteomes" id="UP001604336">
    <property type="component" value="Unassembled WGS sequence"/>
</dbReference>
<dbReference type="EMBL" id="JBFOLK010000001">
    <property type="protein sequence ID" value="KAL2543301.1"/>
    <property type="molecule type" value="Genomic_DNA"/>
</dbReference>
<evidence type="ECO:0000313" key="8">
    <source>
        <dbReference type="Proteomes" id="UP001604336"/>
    </source>
</evidence>
<dbReference type="PANTHER" id="PTHR22835">
    <property type="entry name" value="ZINC FINGER FYVE DOMAIN CONTAINING PROTEIN"/>
    <property type="match status" value="1"/>
</dbReference>
<keyword evidence="2 6" id="KW-0732">Signal</keyword>
<feature type="region of interest" description="Disordered" evidence="5">
    <location>
        <begin position="433"/>
        <end position="468"/>
    </location>
</feature>
<dbReference type="GO" id="GO:0016787">
    <property type="term" value="F:hydrolase activity"/>
    <property type="evidence" value="ECO:0007669"/>
    <property type="project" value="UniProtKB-KW"/>
</dbReference>
<evidence type="ECO:0000256" key="6">
    <source>
        <dbReference type="SAM" id="SignalP"/>
    </source>
</evidence>
<evidence type="ECO:0000256" key="3">
    <source>
        <dbReference type="ARBA" id="ARBA00022801"/>
    </source>
</evidence>
<accession>A0ABD1W0W6</accession>
<evidence type="ECO:0000256" key="5">
    <source>
        <dbReference type="SAM" id="MobiDB-lite"/>
    </source>
</evidence>
<dbReference type="CDD" id="cd01837">
    <property type="entry name" value="SGNH_plant_lipase_like"/>
    <property type="match status" value="1"/>
</dbReference>
<name>A0ABD1W0W6_9LAMI</name>
<feature type="signal peptide" evidence="6">
    <location>
        <begin position="1"/>
        <end position="25"/>
    </location>
</feature>
<sequence>MESHSLRLLFLTVILSLSVPNPVYAKKTCDFPAIFNFGDSNSDTGGLSAAFGQAPPPNGESYFREPAGRYSDGRLVIDFIAESLGLPYLSAYLDALGSNFSHGANFATAGSTIRPQNTTLQQSGFSPFSLNVQYYQFNDFQRRSQIIRNQGGVFKGLLPKDVDFSRALYTFDIGQNDLTAGYFFNMSTDQVRAYVPDVLDQFKTIIKYIYDHGGRSFWIHNTGPVGCLPYILDRLLITAGQVDKVGCATPFNEVAQYFNRLLKEAVVSLRKDLPLAAFTYVDVYSVKYELISRAKKHGFVHPLRACCGHGGKYNYNSEHGCGSKIEVNGKEIMVVKSSKADSPRNVFLVVCSSCRAPLKGQEKTPMEAETTVNKDMKVEITSDAEVVSPTLGTGNTGGLARQGSITKNNCLCSPTTHAGSFRCRLHRAPSLKQTKSIDSTALQDSQSKANSTTDMDRQNNTVEAEHVQ</sequence>
<keyword evidence="4" id="KW-0325">Glycoprotein</keyword>
<evidence type="ECO:0000256" key="4">
    <source>
        <dbReference type="ARBA" id="ARBA00023180"/>
    </source>
</evidence>
<feature type="compositionally biased region" description="Polar residues" evidence="5">
    <location>
        <begin position="433"/>
        <end position="462"/>
    </location>
</feature>
<dbReference type="PANTHER" id="PTHR22835:SF588">
    <property type="entry name" value="ALPHA-L-FUCOSIDASE 3"/>
    <property type="match status" value="1"/>
</dbReference>
<dbReference type="Gene3D" id="3.40.50.1110">
    <property type="entry name" value="SGNH hydrolase"/>
    <property type="match status" value="1"/>
</dbReference>
<feature type="chain" id="PRO_5044756068" evidence="6">
    <location>
        <begin position="26"/>
        <end position="468"/>
    </location>
</feature>
<keyword evidence="3" id="KW-0378">Hydrolase</keyword>
<proteinExistence type="inferred from homology"/>
<keyword evidence="8" id="KW-1185">Reference proteome</keyword>
<organism evidence="7 8">
    <name type="scientific">Abeliophyllum distichum</name>
    <dbReference type="NCBI Taxonomy" id="126358"/>
    <lineage>
        <taxon>Eukaryota</taxon>
        <taxon>Viridiplantae</taxon>
        <taxon>Streptophyta</taxon>
        <taxon>Embryophyta</taxon>
        <taxon>Tracheophyta</taxon>
        <taxon>Spermatophyta</taxon>
        <taxon>Magnoliopsida</taxon>
        <taxon>eudicotyledons</taxon>
        <taxon>Gunneridae</taxon>
        <taxon>Pentapetalae</taxon>
        <taxon>asterids</taxon>
        <taxon>lamiids</taxon>
        <taxon>Lamiales</taxon>
        <taxon>Oleaceae</taxon>
        <taxon>Forsythieae</taxon>
        <taxon>Abeliophyllum</taxon>
    </lineage>
</organism>
<evidence type="ECO:0000313" key="7">
    <source>
        <dbReference type="EMBL" id="KAL2543301.1"/>
    </source>
</evidence>
<dbReference type="Pfam" id="PF00657">
    <property type="entry name" value="Lipase_GDSL"/>
    <property type="match status" value="1"/>
</dbReference>
<dbReference type="InterPro" id="IPR001087">
    <property type="entry name" value="GDSL"/>
</dbReference>
<dbReference type="InterPro" id="IPR036514">
    <property type="entry name" value="SGNH_hydro_sf"/>
</dbReference>
<reference evidence="8" key="1">
    <citation type="submission" date="2024-07" db="EMBL/GenBank/DDBJ databases">
        <title>Two chromosome-level genome assemblies of Korean endemic species Abeliophyllum distichum and Forsythia ovata (Oleaceae).</title>
        <authorList>
            <person name="Jang H."/>
        </authorList>
    </citation>
    <scope>NUCLEOTIDE SEQUENCE [LARGE SCALE GENOMIC DNA]</scope>
</reference>
<comment type="caution">
    <text evidence="7">The sequence shown here is derived from an EMBL/GenBank/DDBJ whole genome shotgun (WGS) entry which is preliminary data.</text>
</comment>
<comment type="similarity">
    <text evidence="1">Belongs to the 'GDSL' lipolytic enzyme family.</text>
</comment>
<dbReference type="InterPro" id="IPR035669">
    <property type="entry name" value="SGNH_plant_lipase-like"/>
</dbReference>